<feature type="domain" description="Xylose isomerase-like TIM barrel" evidence="1">
    <location>
        <begin position="35"/>
        <end position="285"/>
    </location>
</feature>
<dbReference type="InterPro" id="IPR013022">
    <property type="entry name" value="Xyl_isomerase-like_TIM-brl"/>
</dbReference>
<evidence type="ECO:0000259" key="1">
    <source>
        <dbReference type="Pfam" id="PF01261"/>
    </source>
</evidence>
<protein>
    <submittedName>
        <fullName evidence="2">Myo-inosose-2 dehydratase</fullName>
    </submittedName>
</protein>
<dbReference type="PANTHER" id="PTHR12110:SF41">
    <property type="entry name" value="INOSOSE DEHYDRATASE"/>
    <property type="match status" value="1"/>
</dbReference>
<dbReference type="SUPFAM" id="SSF51658">
    <property type="entry name" value="Xylose isomerase-like"/>
    <property type="match status" value="1"/>
</dbReference>
<dbReference type="EMBL" id="PZFR01000118">
    <property type="protein sequence ID" value="PTI66386.1"/>
    <property type="molecule type" value="Genomic_DNA"/>
</dbReference>
<dbReference type="InterPro" id="IPR030823">
    <property type="entry name" value="IolE/MocC"/>
</dbReference>
<keyword evidence="3" id="KW-1185">Reference proteome</keyword>
<gene>
    <name evidence="2" type="primary">iolE</name>
    <name evidence="2" type="ORF">BU057_12195</name>
</gene>
<organism evidence="2 3">
    <name type="scientific">Staphylococcus succinus</name>
    <dbReference type="NCBI Taxonomy" id="61015"/>
    <lineage>
        <taxon>Bacteria</taxon>
        <taxon>Bacillati</taxon>
        <taxon>Bacillota</taxon>
        <taxon>Bacilli</taxon>
        <taxon>Bacillales</taxon>
        <taxon>Staphylococcaceae</taxon>
        <taxon>Staphylococcus</taxon>
    </lineage>
</organism>
<dbReference type="InterPro" id="IPR050312">
    <property type="entry name" value="IolE/XylAMocC-like"/>
</dbReference>
<dbReference type="Pfam" id="PF01261">
    <property type="entry name" value="AP_endonuc_2"/>
    <property type="match status" value="1"/>
</dbReference>
<reference evidence="2 3" key="1">
    <citation type="journal article" date="2016" name="Front. Microbiol.">
        <title>Comprehensive Phylogenetic Analysis of Bovine Non-aureus Staphylococci Species Based on Whole-Genome Sequencing.</title>
        <authorList>
            <person name="Naushad S."/>
            <person name="Barkema H.W."/>
            <person name="Luby C."/>
            <person name="Condas L.A."/>
            <person name="Nobrega D.B."/>
            <person name="Carson D.A."/>
            <person name="De Buck J."/>
        </authorList>
    </citation>
    <scope>NUCLEOTIDE SEQUENCE [LARGE SCALE GENOMIC DNA]</scope>
    <source>
        <strain evidence="2 3">SNUC 1084</strain>
    </source>
</reference>
<dbReference type="Gene3D" id="3.20.20.150">
    <property type="entry name" value="Divalent-metal-dependent TIM barrel enzymes"/>
    <property type="match status" value="1"/>
</dbReference>
<dbReference type="InterPro" id="IPR036237">
    <property type="entry name" value="Xyl_isomerase-like_sf"/>
</dbReference>
<evidence type="ECO:0000313" key="3">
    <source>
        <dbReference type="Proteomes" id="UP000240859"/>
    </source>
</evidence>
<accession>A0ABX5IK16</accession>
<sequence>MKGNNVKLGIAPIAWTNDDMPHLGDYNTFEACLSEVALAGYDGTEIGNKFPTDASVLNYHLDLRDLSISSMWFSSFLCSESYESNEKRFIKTLDFLKNVGAKRINVCELTHCLFDSTSSMFYENKPIANDSEWDLLCEGLNNLGALAKERGIRLCYHHHMATIVQTLPETLRLLNNTDDDKVYLCFDTGHFKFSDEDIIQALHACHHRIGHVHLKDLRHNQVINAKENGYSFRISVLNDCFTVPGDGIIDFGPLFKLLDKYAYEGWFIVEAEQDPAKANPLEYAKIAKEYIDSKLKF</sequence>
<evidence type="ECO:0000313" key="2">
    <source>
        <dbReference type="EMBL" id="PTI66386.1"/>
    </source>
</evidence>
<dbReference type="NCBIfam" id="TIGR04379">
    <property type="entry name" value="myo_inos_iolE"/>
    <property type="match status" value="1"/>
</dbReference>
<dbReference type="RefSeq" id="WP_107601344.1">
    <property type="nucleotide sequence ID" value="NZ_PZFR01000118.1"/>
</dbReference>
<dbReference type="PANTHER" id="PTHR12110">
    <property type="entry name" value="HYDROXYPYRUVATE ISOMERASE"/>
    <property type="match status" value="1"/>
</dbReference>
<name>A0ABX5IK16_9STAP</name>
<comment type="caution">
    <text evidence="2">The sequence shown here is derived from an EMBL/GenBank/DDBJ whole genome shotgun (WGS) entry which is preliminary data.</text>
</comment>
<proteinExistence type="predicted"/>
<dbReference type="Proteomes" id="UP000240859">
    <property type="component" value="Unassembled WGS sequence"/>
</dbReference>